<evidence type="ECO:0000313" key="2">
    <source>
        <dbReference type="EMBL" id="KIL57817.1"/>
    </source>
</evidence>
<evidence type="ECO:0000256" key="1">
    <source>
        <dbReference type="SAM" id="MobiDB-lite"/>
    </source>
</evidence>
<dbReference type="HOGENOM" id="CLU_2757246_0_0_1"/>
<keyword evidence="3" id="KW-1185">Reference proteome</keyword>
<accession>A0A0C2W9D5</accession>
<evidence type="ECO:0000313" key="3">
    <source>
        <dbReference type="Proteomes" id="UP000054549"/>
    </source>
</evidence>
<feature type="region of interest" description="Disordered" evidence="1">
    <location>
        <begin position="1"/>
        <end position="21"/>
    </location>
</feature>
<name>A0A0C2W9D5_AMAMK</name>
<organism evidence="2 3">
    <name type="scientific">Amanita muscaria (strain Koide BX008)</name>
    <dbReference type="NCBI Taxonomy" id="946122"/>
    <lineage>
        <taxon>Eukaryota</taxon>
        <taxon>Fungi</taxon>
        <taxon>Dikarya</taxon>
        <taxon>Basidiomycota</taxon>
        <taxon>Agaricomycotina</taxon>
        <taxon>Agaricomycetes</taxon>
        <taxon>Agaricomycetidae</taxon>
        <taxon>Agaricales</taxon>
        <taxon>Pluteineae</taxon>
        <taxon>Amanitaceae</taxon>
        <taxon>Amanita</taxon>
    </lineage>
</organism>
<dbReference type="AlphaFoldDB" id="A0A0C2W9D5"/>
<dbReference type="InParanoid" id="A0A0C2W9D5"/>
<dbReference type="EMBL" id="KN818357">
    <property type="protein sequence ID" value="KIL57817.1"/>
    <property type="molecule type" value="Genomic_DNA"/>
</dbReference>
<dbReference type="Proteomes" id="UP000054549">
    <property type="component" value="Unassembled WGS sequence"/>
</dbReference>
<protein>
    <submittedName>
        <fullName evidence="2">Uncharacterized protein</fullName>
    </submittedName>
</protein>
<reference evidence="2 3" key="1">
    <citation type="submission" date="2014-04" db="EMBL/GenBank/DDBJ databases">
        <title>Evolutionary Origins and Diversification of the Mycorrhizal Mutualists.</title>
        <authorList>
            <consortium name="DOE Joint Genome Institute"/>
            <consortium name="Mycorrhizal Genomics Consortium"/>
            <person name="Kohler A."/>
            <person name="Kuo A."/>
            <person name="Nagy L.G."/>
            <person name="Floudas D."/>
            <person name="Copeland A."/>
            <person name="Barry K.W."/>
            <person name="Cichocki N."/>
            <person name="Veneault-Fourrey C."/>
            <person name="LaButti K."/>
            <person name="Lindquist E.A."/>
            <person name="Lipzen A."/>
            <person name="Lundell T."/>
            <person name="Morin E."/>
            <person name="Murat C."/>
            <person name="Riley R."/>
            <person name="Ohm R."/>
            <person name="Sun H."/>
            <person name="Tunlid A."/>
            <person name="Henrissat B."/>
            <person name="Grigoriev I.V."/>
            <person name="Hibbett D.S."/>
            <person name="Martin F."/>
        </authorList>
    </citation>
    <scope>NUCLEOTIDE SEQUENCE [LARGE SCALE GENOMIC DNA]</scope>
    <source>
        <strain evidence="2 3">Koide BX008</strain>
    </source>
</reference>
<proteinExistence type="predicted"/>
<feature type="compositionally biased region" description="Basic and acidic residues" evidence="1">
    <location>
        <begin position="1"/>
        <end position="14"/>
    </location>
</feature>
<sequence length="70" mass="7807">MTISGEGDRESEDKEDREDDTLIRRPCMPVQGVKFPTERINSEYTMSSGKTYCFSLVFRGRGGVTSASGH</sequence>
<gene>
    <name evidence="2" type="ORF">M378DRAFT_171336</name>
</gene>